<evidence type="ECO:0000313" key="3">
    <source>
        <dbReference type="EMBL" id="TMQ61206.1"/>
    </source>
</evidence>
<evidence type="ECO:0000313" key="4">
    <source>
        <dbReference type="Proteomes" id="UP000317366"/>
    </source>
</evidence>
<dbReference type="InterPro" id="IPR024079">
    <property type="entry name" value="MetalloPept_cat_dom_sf"/>
</dbReference>
<evidence type="ECO:0008006" key="6">
    <source>
        <dbReference type="Google" id="ProtNLM"/>
    </source>
</evidence>
<dbReference type="SUPFAM" id="SSF55486">
    <property type="entry name" value="Metalloproteases ('zincins'), catalytic domain"/>
    <property type="match status" value="1"/>
</dbReference>
<dbReference type="Gene3D" id="3.40.390.10">
    <property type="entry name" value="Collagenase (Catalytic Domain)"/>
    <property type="match status" value="1"/>
</dbReference>
<evidence type="ECO:0000256" key="1">
    <source>
        <dbReference type="SAM" id="SignalP"/>
    </source>
</evidence>
<dbReference type="EMBL" id="VBOX01000108">
    <property type="protein sequence ID" value="TMQ61206.1"/>
    <property type="molecule type" value="Genomic_DNA"/>
</dbReference>
<evidence type="ECO:0000313" key="5">
    <source>
        <dbReference type="Proteomes" id="UP000319829"/>
    </source>
</evidence>
<dbReference type="EMBL" id="VBOU01000070">
    <property type="protein sequence ID" value="TMQ54521.1"/>
    <property type="molecule type" value="Genomic_DNA"/>
</dbReference>
<keyword evidence="1" id="KW-0732">Signal</keyword>
<dbReference type="Proteomes" id="UP000319829">
    <property type="component" value="Unassembled WGS sequence"/>
</dbReference>
<feature type="chain" id="PRO_5044096527" description="Peptidase M10 metallopeptidase domain-containing protein" evidence="1">
    <location>
        <begin position="27"/>
        <end position="270"/>
    </location>
</feature>
<gene>
    <name evidence="2" type="ORF">E6K74_05860</name>
    <name evidence="3" type="ORF">E6K77_10870</name>
</gene>
<proteinExistence type="predicted"/>
<sequence>MSRMLGLFTFAALSGTLFIAAGPADATHSWNGYHWSRVSNPITIALGNNLSANWTPYLTTAASDWSITSGACNNPQNPIRCTVVAGGSSGRKCRPSAGRVEVCNGTYGNNGWLGIAQIWINGVHITQGTVKVNDTYFNTPQYNTPAWHSFVMDQEVGHEFGLAHQDENFNNADLLDACGRGSCMDYSADPSNNTTPNQHDYDELVIIYNHADAAAVVANAPVTSGQDLDEDTAGPNAWGNPVHFENGRADVYERDLGSGNKVLTRVIWAQ</sequence>
<organism evidence="2 5">
    <name type="scientific">Eiseniibacteriota bacterium</name>
    <dbReference type="NCBI Taxonomy" id="2212470"/>
    <lineage>
        <taxon>Bacteria</taxon>
        <taxon>Candidatus Eiseniibacteriota</taxon>
    </lineage>
</organism>
<protein>
    <recommendedName>
        <fullName evidence="6">Peptidase M10 metallopeptidase domain-containing protein</fullName>
    </recommendedName>
</protein>
<accession>A0A538ST54</accession>
<name>A0A538ST54_UNCEI</name>
<comment type="caution">
    <text evidence="2">The sequence shown here is derived from an EMBL/GenBank/DDBJ whole genome shotgun (WGS) entry which is preliminary data.</text>
</comment>
<dbReference type="AlphaFoldDB" id="A0A538ST54"/>
<dbReference type="Proteomes" id="UP000317366">
    <property type="component" value="Unassembled WGS sequence"/>
</dbReference>
<evidence type="ECO:0000313" key="2">
    <source>
        <dbReference type="EMBL" id="TMQ54521.1"/>
    </source>
</evidence>
<dbReference type="GO" id="GO:0008237">
    <property type="term" value="F:metallopeptidase activity"/>
    <property type="evidence" value="ECO:0007669"/>
    <property type="project" value="InterPro"/>
</dbReference>
<feature type="signal peptide" evidence="1">
    <location>
        <begin position="1"/>
        <end position="26"/>
    </location>
</feature>
<reference evidence="4 5" key="1">
    <citation type="journal article" date="2019" name="Nat. Microbiol.">
        <title>Mediterranean grassland soil C-N compound turnover is dependent on rainfall and depth, and is mediated by genomically divergent microorganisms.</title>
        <authorList>
            <person name="Diamond S."/>
            <person name="Andeer P.F."/>
            <person name="Li Z."/>
            <person name="Crits-Christoph A."/>
            <person name="Burstein D."/>
            <person name="Anantharaman K."/>
            <person name="Lane K.R."/>
            <person name="Thomas B.C."/>
            <person name="Pan C."/>
            <person name="Northen T.R."/>
            <person name="Banfield J.F."/>
        </authorList>
    </citation>
    <scope>NUCLEOTIDE SEQUENCE [LARGE SCALE GENOMIC DNA]</scope>
    <source>
        <strain evidence="2">WS_4</strain>
        <strain evidence="3">WS_7</strain>
    </source>
</reference>